<accession>A0A832S9V4</accession>
<sequence length="189" mass="21767">MKRRRVATTISEKHWGLLKKHAEKFETQQKALELALECLENNSKQCPELTLEQKFWLGCESIGSVCCVQKGALKILMETANFERFKEYVTKNKPIECVVEFFLQKSLKECSLKEVVDGLTVVFRTSHLFDTVDCKDNGDYYLLALTHSLGLNNSKLNLTTFKSLFESYGVDTESRISENTIFMKVFKDK</sequence>
<reference evidence="1" key="1">
    <citation type="journal article" date="2020" name="bioRxiv">
        <title>A rank-normalized archaeal taxonomy based on genome phylogeny resolves widespread incomplete and uneven classifications.</title>
        <authorList>
            <person name="Rinke C."/>
            <person name="Chuvochina M."/>
            <person name="Mussig A.J."/>
            <person name="Chaumeil P.-A."/>
            <person name="Waite D.W."/>
            <person name="Whitman W.B."/>
            <person name="Parks D.H."/>
            <person name="Hugenholtz P."/>
        </authorList>
    </citation>
    <scope>NUCLEOTIDE SEQUENCE</scope>
    <source>
        <strain evidence="1">UBA8876</strain>
    </source>
</reference>
<dbReference type="OMA" id="SIGSVCC"/>
<dbReference type="RefSeq" id="WP_011023807.1">
    <property type="nucleotide sequence ID" value="NZ_DUJU01000117.1"/>
</dbReference>
<comment type="caution">
    <text evidence="1">The sequence shown here is derived from an EMBL/GenBank/DDBJ whole genome shotgun (WGS) entry which is preliminary data.</text>
</comment>
<evidence type="ECO:0000313" key="1">
    <source>
        <dbReference type="EMBL" id="HIH94373.1"/>
    </source>
</evidence>
<name>A0A832S9V4_9EURY</name>
<evidence type="ECO:0000313" key="2">
    <source>
        <dbReference type="Proteomes" id="UP000600774"/>
    </source>
</evidence>
<gene>
    <name evidence="1" type="ORF">HA338_10125</name>
</gene>
<protein>
    <submittedName>
        <fullName evidence="1">Uncharacterized protein</fullName>
    </submittedName>
</protein>
<dbReference type="AlphaFoldDB" id="A0A832S9V4"/>
<dbReference type="EMBL" id="DUJU01000117">
    <property type="protein sequence ID" value="HIH94373.1"/>
    <property type="molecule type" value="Genomic_DNA"/>
</dbReference>
<dbReference type="GeneID" id="1475804"/>
<proteinExistence type="predicted"/>
<dbReference type="Proteomes" id="UP000600774">
    <property type="component" value="Unassembled WGS sequence"/>
</dbReference>
<organism evidence="1 2">
    <name type="scientific">Methanosarcina acetivorans</name>
    <dbReference type="NCBI Taxonomy" id="2214"/>
    <lineage>
        <taxon>Archaea</taxon>
        <taxon>Methanobacteriati</taxon>
        <taxon>Methanobacteriota</taxon>
        <taxon>Stenosarchaea group</taxon>
        <taxon>Methanomicrobia</taxon>
        <taxon>Methanosarcinales</taxon>
        <taxon>Methanosarcinaceae</taxon>
        <taxon>Methanosarcina</taxon>
    </lineage>
</organism>